<dbReference type="Gene3D" id="1.20.58.1930">
    <property type="match status" value="1"/>
</dbReference>
<keyword evidence="2" id="KW-0472">Membrane</keyword>
<feature type="region of interest" description="Disordered" evidence="1">
    <location>
        <begin position="648"/>
        <end position="670"/>
    </location>
</feature>
<dbReference type="Pfam" id="PF22672">
    <property type="entry name" value="DBL_C"/>
    <property type="match status" value="1"/>
</dbReference>
<dbReference type="FunFam" id="1.20.58.830:FF:000001">
    <property type="entry name" value="Erythrocyte membrane protein 1, PfEMP1"/>
    <property type="match status" value="1"/>
</dbReference>
<dbReference type="GO" id="GO:0046789">
    <property type="term" value="F:host cell surface receptor binding"/>
    <property type="evidence" value="ECO:0007669"/>
    <property type="project" value="InterPro"/>
</dbReference>
<feature type="region of interest" description="Disordered" evidence="1">
    <location>
        <begin position="450"/>
        <end position="500"/>
    </location>
</feature>
<evidence type="ECO:0000259" key="5">
    <source>
        <dbReference type="Pfam" id="PF15445"/>
    </source>
</evidence>
<feature type="compositionally biased region" description="Acidic residues" evidence="1">
    <location>
        <begin position="1088"/>
        <end position="1100"/>
    </location>
</feature>
<evidence type="ECO:0000256" key="2">
    <source>
        <dbReference type="SAM" id="Phobius"/>
    </source>
</evidence>
<dbReference type="InterPro" id="IPR054595">
    <property type="entry name" value="DBL_C"/>
</dbReference>
<dbReference type="Pfam" id="PF05424">
    <property type="entry name" value="Duffy_binding"/>
    <property type="match status" value="1"/>
</dbReference>
<feature type="compositionally biased region" description="Pro residues" evidence="1">
    <location>
        <begin position="251"/>
        <end position="260"/>
    </location>
</feature>
<evidence type="ECO:0000313" key="9">
    <source>
        <dbReference type="Proteomes" id="UP000019114"/>
    </source>
</evidence>
<proteinExistence type="predicted"/>
<feature type="region of interest" description="Disordered" evidence="1">
    <location>
        <begin position="226"/>
        <end position="301"/>
    </location>
</feature>
<feature type="domain" description="Duffy-binding-like" evidence="7">
    <location>
        <begin position="685"/>
        <end position="824"/>
    </location>
</feature>
<feature type="compositionally biased region" description="Low complexity" evidence="1">
    <location>
        <begin position="659"/>
        <end position="670"/>
    </location>
</feature>
<dbReference type="SUPFAM" id="SSF140924">
    <property type="entry name" value="Duffy binding domain-like"/>
    <property type="match status" value="3"/>
</dbReference>
<dbReference type="InterPro" id="IPR004258">
    <property type="entry name" value="DBL"/>
</dbReference>
<feature type="compositionally biased region" description="Low complexity" evidence="1">
    <location>
        <begin position="562"/>
        <end position="573"/>
    </location>
</feature>
<dbReference type="InterPro" id="IPR042202">
    <property type="entry name" value="Duffy-ag-bd_sf"/>
</dbReference>
<feature type="region of interest" description="Disordered" evidence="1">
    <location>
        <begin position="345"/>
        <end position="372"/>
    </location>
</feature>
<feature type="region of interest" description="Disordered" evidence="1">
    <location>
        <begin position="394"/>
        <end position="418"/>
    </location>
</feature>
<dbReference type="FunFam" id="1.20.58.1930:FF:000001">
    <property type="entry name" value="Erythrocyte membrane protein 1, PfEMP1"/>
    <property type="match status" value="1"/>
</dbReference>
<feature type="region of interest" description="Disordered" evidence="1">
    <location>
        <begin position="1070"/>
        <end position="1165"/>
    </location>
</feature>
<feature type="compositionally biased region" description="Basic and acidic residues" evidence="1">
    <location>
        <begin position="279"/>
        <end position="290"/>
    </location>
</feature>
<evidence type="ECO:0000259" key="3">
    <source>
        <dbReference type="Pfam" id="PF03011"/>
    </source>
</evidence>
<feature type="region of interest" description="Disordered" evidence="1">
    <location>
        <begin position="1240"/>
        <end position="1266"/>
    </location>
</feature>
<organism evidence="8 9">
    <name type="scientific">Plasmodium falciparum NF135/5.C10</name>
    <dbReference type="NCBI Taxonomy" id="1036726"/>
    <lineage>
        <taxon>Eukaryota</taxon>
        <taxon>Sar</taxon>
        <taxon>Alveolata</taxon>
        <taxon>Apicomplexa</taxon>
        <taxon>Aconoidasida</taxon>
        <taxon>Haemosporida</taxon>
        <taxon>Plasmodiidae</taxon>
        <taxon>Plasmodium</taxon>
        <taxon>Plasmodium (Laverania)</taxon>
    </lineage>
</organism>
<feature type="region of interest" description="Disordered" evidence="1">
    <location>
        <begin position="555"/>
        <end position="578"/>
    </location>
</feature>
<feature type="compositionally biased region" description="Basic and acidic residues" evidence="1">
    <location>
        <begin position="1116"/>
        <end position="1140"/>
    </location>
</feature>
<feature type="compositionally biased region" description="Low complexity" evidence="1">
    <location>
        <begin position="1256"/>
        <end position="1266"/>
    </location>
</feature>
<dbReference type="Gene3D" id="1.20.1310.20">
    <property type="entry name" value="Duffy-antigen binding domain"/>
    <property type="match status" value="1"/>
</dbReference>
<evidence type="ECO:0000259" key="4">
    <source>
        <dbReference type="Pfam" id="PF05424"/>
    </source>
</evidence>
<reference evidence="8 9" key="2">
    <citation type="submission" date="2013-02" db="EMBL/GenBank/DDBJ databases">
        <title>The Genome Sequence of Plasmodium falciparum NF135/5.C10.</title>
        <authorList>
            <consortium name="The Broad Institute Genome Sequencing Platform"/>
            <consortium name="The Broad Institute Genome Sequencing Center for Infectious Disease"/>
            <person name="Neafsey D."/>
            <person name="Cheeseman I."/>
            <person name="Volkman S."/>
            <person name="Adams J."/>
            <person name="Walker B."/>
            <person name="Young S.K."/>
            <person name="Zeng Q."/>
            <person name="Gargeya S."/>
            <person name="Fitzgerald M."/>
            <person name="Haas B."/>
            <person name="Abouelleil A."/>
            <person name="Alvarado L."/>
            <person name="Arachchi H.M."/>
            <person name="Berlin A.M."/>
            <person name="Chapman S.B."/>
            <person name="Dewar J."/>
            <person name="Goldberg J."/>
            <person name="Griggs A."/>
            <person name="Gujja S."/>
            <person name="Hansen M."/>
            <person name="Howarth C."/>
            <person name="Imamovic A."/>
            <person name="Larimer J."/>
            <person name="McCowan C."/>
            <person name="Murphy C."/>
            <person name="Neiman D."/>
            <person name="Pearson M."/>
            <person name="Priest M."/>
            <person name="Roberts A."/>
            <person name="Saif S."/>
            <person name="Shea T."/>
            <person name="Sisk P."/>
            <person name="Sykes S."/>
            <person name="Wortman J."/>
            <person name="Nusbaum C."/>
            <person name="Birren B."/>
        </authorList>
    </citation>
    <scope>NUCLEOTIDE SEQUENCE [LARGE SCALE GENOMIC DNA]</scope>
    <source>
        <strain evidence="8 9">NF135/5.C10</strain>
    </source>
</reference>
<dbReference type="AlphaFoldDB" id="W4IK70"/>
<evidence type="ECO:0000259" key="7">
    <source>
        <dbReference type="Pfam" id="PF22672"/>
    </source>
</evidence>
<dbReference type="Proteomes" id="UP000019114">
    <property type="component" value="Unassembled WGS sequence"/>
</dbReference>
<feature type="domain" description="Duffy-binding-like" evidence="3">
    <location>
        <begin position="938"/>
        <end position="1077"/>
    </location>
</feature>
<feature type="non-terminal residue" evidence="8">
    <location>
        <position position="1"/>
    </location>
</feature>
<dbReference type="InterPro" id="IPR008602">
    <property type="entry name" value="Duffy-antigen-binding"/>
</dbReference>
<feature type="domain" description="Plasmodium falciparum erythrocyte membrane protein 1 acidic terminal segment" evidence="5">
    <location>
        <begin position="1172"/>
        <end position="1261"/>
    </location>
</feature>
<dbReference type="GO" id="GO:0016020">
    <property type="term" value="C:membrane"/>
    <property type="evidence" value="ECO:0007669"/>
    <property type="project" value="InterPro"/>
</dbReference>
<keyword evidence="2" id="KW-1133">Transmembrane helix</keyword>
<keyword evidence="2" id="KW-0812">Transmembrane</keyword>
<feature type="compositionally biased region" description="Acidic residues" evidence="1">
    <location>
        <begin position="263"/>
        <end position="278"/>
    </location>
</feature>
<evidence type="ECO:0008006" key="10">
    <source>
        <dbReference type="Google" id="ProtNLM"/>
    </source>
</evidence>
<dbReference type="Gene3D" id="1.20.58.830">
    <property type="match status" value="2"/>
</dbReference>
<dbReference type="EMBL" id="KI926044">
    <property type="protein sequence ID" value="ETW43500.1"/>
    <property type="molecule type" value="Genomic_DNA"/>
</dbReference>
<sequence>IKQKIDTFCNKTSDSSGDCGTNIDSSLCEPWKCYKEDDIEKQGDDDPEYHKEVNGSGGICILEKTNGEENGKKQKTFNDFFNFWVGRFLNDSIEWREKFGKCLKNGTKILCKNGCKTLCKCYESWVEHKQQEWGQIKTHFDKQTLNPEHGGLFKLSPYYVLETVLEDDFLENITKAYGDARAIQGIKKTLEKKKKEEQNADTSKEKTIIDYLLEHEGEDAKQCLQTHKEKCDKPPPVIPAEEGGARSGGPPGGPLPPPGSGPEEQEEEEDEEEEDEVQEEKAEGDQETKVEGPPAQDEVKPPCKIVDDLFQNPEQFKDVACNQKYGYPQRHWGWKCIPSGDSGVTGTRGNDATTKPGADSAPSGKDTGSICVPPRRRKLYIGRLTQWATNMEATEARGSEPQASEAQTQPQDDTHTQPDPLLKAFIESAAVETFFLWDRYKKEWEAQKKAEREQSGLPGVGGVPGVLPGAAGGTSLQLLNGSSLPSESDEDPEKQLKQGTIPDDFLRQMFYTLADYKDILEGKNIVVDMLSASSGSDKEMAKREEKIKDSIQTFFQNGDTQPSSGKPAPKPGGQTPESWWKENAQHIWKGMVCALTYKDNTDSGAKDQPPKHLEDVRKAFFGENNTGKPGTPGTYQSTYKYDKVKLDKDSGTEAKSNESPSPTSDTPTTLDSFIKRPPYFRYLEEWGETFCRQRARMLGKIKYECRTDKVCSGDGEDCNDQLDADPTNVSDLKCPSCATPCRKYRKWIERKKDEFTKQSGAYDGQKTKYEEGSNKDDKGFCETLTTSPTAADFLQKLKKGPCKNDSEEVKKFFDKNGDTFKHAKDCAPCFEFKVKSEKCNCGSSAKGNTCTTGKITAKNFENKTDVNEVVMRVSDNAESGFKGDLKSSCENAHIFEGIKEDKWKCGNFCGYVVCKPEKGNGVTTSGENKDQIITIRGLVAHWVQNFLEDYNKIKHKISHCKENSEQTICKKDCKDKCKCVDEWINKKRTEWQKIRDRFKEQYKDDPDYNVRSVLEEVIPENHLVNVQNKVIKLSKFGNSCGCSAKPSSTNSNEKDAIDCMLKKLEDKAKNCKDQASDTDCTTPPTTLPDDDEPLEEEDQNPENMRPGFCPQLPDPPQEKVEEKCGKDEETRKEKEKKEQEEPAAGGKETLVPGPPAPAPADEPFDPTILQTTIPFGVALALGSIAFLFLKKKTQAPVDLLRVINIPKSDYDIPTKLSPNRYIPYTSGKYRGKRYIYLEGDSGTDSGYTDHYSDITSSSESESSTRT</sequence>
<evidence type="ECO:0000259" key="6">
    <source>
        <dbReference type="Pfam" id="PF18562"/>
    </source>
</evidence>
<evidence type="ECO:0000313" key="8">
    <source>
        <dbReference type="EMBL" id="ETW43500.1"/>
    </source>
</evidence>
<feature type="domain" description="Cysteine-rich interdomain region 1 gamma" evidence="6">
    <location>
        <begin position="868"/>
        <end position="918"/>
    </location>
</feature>
<dbReference type="InterPro" id="IPR029211">
    <property type="entry name" value="PfEMP1_ATS"/>
</dbReference>
<feature type="transmembrane region" description="Helical" evidence="2">
    <location>
        <begin position="1168"/>
        <end position="1189"/>
    </location>
</feature>
<name>W4IK70_PLAFA</name>
<dbReference type="Pfam" id="PF18562">
    <property type="entry name" value="CIDR1_gamma"/>
    <property type="match status" value="1"/>
</dbReference>
<dbReference type="Pfam" id="PF15445">
    <property type="entry name" value="ATS"/>
    <property type="match status" value="1"/>
</dbReference>
<dbReference type="InterPro" id="IPR041480">
    <property type="entry name" value="CIDR1_gamma"/>
</dbReference>
<protein>
    <recommendedName>
        <fullName evidence="10">Duffy-binding-like domain-containing protein</fullName>
    </recommendedName>
</protein>
<gene>
    <name evidence="8" type="ORF">PFNF135_02413</name>
</gene>
<accession>W4IK70</accession>
<feature type="domain" description="Duffy-binding-like" evidence="3">
    <location>
        <begin position="80"/>
        <end position="231"/>
    </location>
</feature>
<dbReference type="Pfam" id="PF03011">
    <property type="entry name" value="PFEMP"/>
    <property type="match status" value="2"/>
</dbReference>
<evidence type="ECO:0000256" key="1">
    <source>
        <dbReference type="SAM" id="MobiDB-lite"/>
    </source>
</evidence>
<reference evidence="8 9" key="1">
    <citation type="submission" date="2013-02" db="EMBL/GenBank/DDBJ databases">
        <title>The Genome Annotation of Plasmodium falciparum NF135/5.C10.</title>
        <authorList>
            <consortium name="The Broad Institute Genome Sequencing Platform"/>
            <consortium name="The Broad Institute Genome Sequencing Center for Infectious Disease"/>
            <person name="Neafsey D."/>
            <person name="Hoffman S."/>
            <person name="Volkman S."/>
            <person name="Rosenthal P."/>
            <person name="Walker B."/>
            <person name="Young S.K."/>
            <person name="Zeng Q."/>
            <person name="Gargeya S."/>
            <person name="Fitzgerald M."/>
            <person name="Haas B."/>
            <person name="Abouelleil A."/>
            <person name="Allen A.W."/>
            <person name="Alvarado L."/>
            <person name="Arachchi H.M."/>
            <person name="Berlin A.M."/>
            <person name="Chapman S.B."/>
            <person name="Gainer-Dewar J."/>
            <person name="Goldberg J."/>
            <person name="Griggs A."/>
            <person name="Gujja S."/>
            <person name="Hansen M."/>
            <person name="Howarth C."/>
            <person name="Imamovic A."/>
            <person name="Ireland A."/>
            <person name="Larimer J."/>
            <person name="McCowan C."/>
            <person name="Murphy C."/>
            <person name="Pearson M."/>
            <person name="Poon T.W."/>
            <person name="Priest M."/>
            <person name="Roberts A."/>
            <person name="Saif S."/>
            <person name="Shea T."/>
            <person name="Sisk P."/>
            <person name="Sykes S."/>
            <person name="Wortman J."/>
            <person name="Nusbaum C."/>
            <person name="Birren B."/>
        </authorList>
    </citation>
    <scope>NUCLEOTIDE SEQUENCE [LARGE SCALE GENOMIC DNA]</scope>
    <source>
        <strain evidence="8 9">NF135/5.C10</strain>
    </source>
</reference>
<feature type="domain" description="Duffy-antigen binding" evidence="4">
    <location>
        <begin position="370"/>
        <end position="612"/>
    </location>
</feature>